<keyword evidence="1" id="KW-0472">Membrane</keyword>
<keyword evidence="1" id="KW-1133">Transmembrane helix</keyword>
<protein>
    <recommendedName>
        <fullName evidence="4">DUF3592 domain-containing protein</fullName>
    </recommendedName>
</protein>
<feature type="transmembrane region" description="Helical" evidence="1">
    <location>
        <begin position="6"/>
        <end position="23"/>
    </location>
</feature>
<evidence type="ECO:0008006" key="4">
    <source>
        <dbReference type="Google" id="ProtNLM"/>
    </source>
</evidence>
<gene>
    <name evidence="2" type="ORF">INT76_08520</name>
</gene>
<evidence type="ECO:0000313" key="2">
    <source>
        <dbReference type="EMBL" id="QUE53865.1"/>
    </source>
</evidence>
<sequence>MGKVLMIALVAFLLLPYLCFKLYRFIRMRQVMRYGEDLVLPVKLTSNYTKGRFSVGVYAHKMIFSHYRFVTDRNPYGLVEALNGRVIRLSSHNPYLKGEYRVRYWKKGESVFLLVLG</sequence>
<keyword evidence="3" id="KW-1185">Reference proteome</keyword>
<keyword evidence="1" id="KW-0812">Transmembrane</keyword>
<dbReference type="EMBL" id="CP073084">
    <property type="protein sequence ID" value="QUE53865.1"/>
    <property type="molecule type" value="Genomic_DNA"/>
</dbReference>
<organism evidence="2 3">
    <name type="scientific">Streptococcus oriscaviae</name>
    <dbReference type="NCBI Taxonomy" id="2781599"/>
    <lineage>
        <taxon>Bacteria</taxon>
        <taxon>Bacillati</taxon>
        <taxon>Bacillota</taxon>
        <taxon>Bacilli</taxon>
        <taxon>Lactobacillales</taxon>
        <taxon>Streptococcaceae</taxon>
        <taxon>Streptococcus</taxon>
    </lineage>
</organism>
<evidence type="ECO:0000313" key="3">
    <source>
        <dbReference type="Proteomes" id="UP000677616"/>
    </source>
</evidence>
<evidence type="ECO:0000256" key="1">
    <source>
        <dbReference type="SAM" id="Phobius"/>
    </source>
</evidence>
<proteinExistence type="predicted"/>
<reference evidence="2 3" key="1">
    <citation type="submission" date="2021-04" db="EMBL/GenBank/DDBJ databases">
        <title>Complete genome sequence of a novel Streptococcus species.</title>
        <authorList>
            <person name="Teng J.L.L."/>
        </authorList>
    </citation>
    <scope>NUCLEOTIDE SEQUENCE [LARGE SCALE GENOMIC DNA]</scope>
    <source>
        <strain evidence="2 3">HKU75</strain>
    </source>
</reference>
<dbReference type="RefSeq" id="WP_212570022.1">
    <property type="nucleotide sequence ID" value="NZ_CP073084.1"/>
</dbReference>
<dbReference type="Proteomes" id="UP000677616">
    <property type="component" value="Chromosome"/>
</dbReference>
<accession>A0ABX7YJI5</accession>
<name>A0ABX7YJI5_9STRE</name>